<dbReference type="STRING" id="1121421.SAMN02745123_01153"/>
<sequence>MSVYRYSAGIIALLIFLQCFLPAAVASENILETHEKLRQREQQIVAELIQADLLLDRTNRECAKVQTTLMQTRAQLPTVQEKLTISQNKLINCQQRLSLWLRHFYMEGQTSYLSILLGAIDLGDFINRLALVGVLISQGMKEYNTTIVAFASVKQRTNELGQLEQTLVNQQKSLDIKKQQAITLQQNKQNLLERTRRELGENQDKVLTVVARLHNTLKPLETLLARFEQAPWEQYRPDQMQWLGTKVKAVYKESTISKLLFTGVDQNYAARVSFAGQQLIIQGVNEDNIPFTIAGQLGVTGQNICYKIQSIRIGEVSLSPDLVRLIAGEEGLLYPLGRLMGWRLQHIDIEEGKAILELVPA</sequence>
<dbReference type="OrthoDB" id="1785449at2"/>
<organism evidence="2 3">
    <name type="scientific">Desulforamulus aeronauticus DSM 10349</name>
    <dbReference type="NCBI Taxonomy" id="1121421"/>
    <lineage>
        <taxon>Bacteria</taxon>
        <taxon>Bacillati</taxon>
        <taxon>Bacillota</taxon>
        <taxon>Clostridia</taxon>
        <taxon>Eubacteriales</taxon>
        <taxon>Peptococcaceae</taxon>
        <taxon>Desulforamulus</taxon>
    </lineage>
</organism>
<dbReference type="Proteomes" id="UP000183997">
    <property type="component" value="Unassembled WGS sequence"/>
</dbReference>
<dbReference type="AlphaFoldDB" id="A0A1M6QRR5"/>
<dbReference type="Gene3D" id="6.10.250.3150">
    <property type="match status" value="1"/>
</dbReference>
<dbReference type="EMBL" id="FRAR01000009">
    <property type="protein sequence ID" value="SHK22904.1"/>
    <property type="molecule type" value="Genomic_DNA"/>
</dbReference>
<evidence type="ECO:0000313" key="3">
    <source>
        <dbReference type="Proteomes" id="UP000183997"/>
    </source>
</evidence>
<evidence type="ECO:0000256" key="1">
    <source>
        <dbReference type="SAM" id="Coils"/>
    </source>
</evidence>
<evidence type="ECO:0000313" key="2">
    <source>
        <dbReference type="EMBL" id="SHK22904.1"/>
    </source>
</evidence>
<keyword evidence="3" id="KW-1185">Reference proteome</keyword>
<gene>
    <name evidence="2" type="ORF">SAMN02745123_01153</name>
</gene>
<reference evidence="3" key="1">
    <citation type="submission" date="2016-11" db="EMBL/GenBank/DDBJ databases">
        <authorList>
            <person name="Varghese N."/>
            <person name="Submissions S."/>
        </authorList>
    </citation>
    <scope>NUCLEOTIDE SEQUENCE [LARGE SCALE GENOMIC DNA]</scope>
    <source>
        <strain evidence="3">DSM 10349</strain>
    </source>
</reference>
<keyword evidence="1" id="KW-0175">Coiled coil</keyword>
<proteinExistence type="predicted"/>
<feature type="coiled-coil region" evidence="1">
    <location>
        <begin position="160"/>
        <end position="194"/>
    </location>
</feature>
<accession>A0A1M6QRR5</accession>
<protein>
    <submittedName>
        <fullName evidence="2">N-terminal domain of peptidoglycan hydrolase CwlO-containing protein</fullName>
    </submittedName>
</protein>
<keyword evidence="2" id="KW-0378">Hydrolase</keyword>
<dbReference type="RefSeq" id="WP_072911738.1">
    <property type="nucleotide sequence ID" value="NZ_FRAR01000009.1"/>
</dbReference>
<name>A0A1M6QRR5_9FIRM</name>
<dbReference type="GO" id="GO:0016787">
    <property type="term" value="F:hydrolase activity"/>
    <property type="evidence" value="ECO:0007669"/>
    <property type="project" value="UniProtKB-KW"/>
</dbReference>